<name>A0A645DS37_9ZZZZ</name>
<gene>
    <name evidence="1" type="ORF">SDC9_138634</name>
</gene>
<accession>A0A645DS37</accession>
<evidence type="ECO:0000313" key="1">
    <source>
        <dbReference type="EMBL" id="MPM91503.1"/>
    </source>
</evidence>
<dbReference type="EMBL" id="VSSQ01038548">
    <property type="protein sequence ID" value="MPM91503.1"/>
    <property type="molecule type" value="Genomic_DNA"/>
</dbReference>
<protein>
    <submittedName>
        <fullName evidence="1">Uncharacterized protein</fullName>
    </submittedName>
</protein>
<sequence length="262" mass="28437">MLHQACKPARTLEDMALRALEVVHHLGLGAQQLVWLGRQRLVAETPRQALLAALLDDARAGLVALVAVVMLGAAALLVEGEQMVAPCKALHVLLAAMAAQHFHQIAFVAVHIAHQQRGLLQSDALRQTQQLHTGEPHTAVGLPEMARRIARLGARRAHLVVVQAIATARTILHRHQAITAEHRGVAIALRAAQAVDAAQQLPLRGGRGFAAVLQRLAVGGRKGPEQVPAALAHKDHMWPLRQIQRNMCKAALRGRCVPRWRV</sequence>
<dbReference type="AlphaFoldDB" id="A0A645DS37"/>
<comment type="caution">
    <text evidence="1">The sequence shown here is derived from an EMBL/GenBank/DDBJ whole genome shotgun (WGS) entry which is preliminary data.</text>
</comment>
<organism evidence="1">
    <name type="scientific">bioreactor metagenome</name>
    <dbReference type="NCBI Taxonomy" id="1076179"/>
    <lineage>
        <taxon>unclassified sequences</taxon>
        <taxon>metagenomes</taxon>
        <taxon>ecological metagenomes</taxon>
    </lineage>
</organism>
<proteinExistence type="predicted"/>
<reference evidence="1" key="1">
    <citation type="submission" date="2019-08" db="EMBL/GenBank/DDBJ databases">
        <authorList>
            <person name="Kucharzyk K."/>
            <person name="Murdoch R.W."/>
            <person name="Higgins S."/>
            <person name="Loffler F."/>
        </authorList>
    </citation>
    <scope>NUCLEOTIDE SEQUENCE</scope>
</reference>